<evidence type="ECO:0000256" key="2">
    <source>
        <dbReference type="ARBA" id="ARBA00023125"/>
    </source>
</evidence>
<feature type="domain" description="HTH hxlR-type" evidence="4">
    <location>
        <begin position="8"/>
        <end position="99"/>
    </location>
</feature>
<evidence type="ECO:0000256" key="3">
    <source>
        <dbReference type="ARBA" id="ARBA00023163"/>
    </source>
</evidence>
<name>A0AAU7B063_9ACTN</name>
<dbReference type="SUPFAM" id="SSF46785">
    <property type="entry name" value="Winged helix' DNA-binding domain"/>
    <property type="match status" value="1"/>
</dbReference>
<keyword evidence="3" id="KW-0804">Transcription</keyword>
<evidence type="ECO:0000259" key="4">
    <source>
        <dbReference type="PROSITE" id="PS51118"/>
    </source>
</evidence>
<evidence type="ECO:0000313" key="5">
    <source>
        <dbReference type="EMBL" id="XAY07299.1"/>
    </source>
</evidence>
<dbReference type="GO" id="GO:0003677">
    <property type="term" value="F:DNA binding"/>
    <property type="evidence" value="ECO:0007669"/>
    <property type="project" value="UniProtKB-KW"/>
</dbReference>
<sequence>MRSYGQYCGVARALDVVGDRWSLLIVRELLARPCRFTDLLDGLPGIARNLLSERLRALQAAELVARDDDRYVLTDRGCALRPVLGELVRWSVPYMVHGAGEDEARGHWVGLAAEALFEGADLAGLGGLEIGVDADAELLTLRVLETEGLRAHVGPATAPDVRLRGSMEGVLAALTGLPAPQPATVEGDVARLRMLRERLPNPG</sequence>
<dbReference type="KEGG" id="parq:DSM112329_04180"/>
<dbReference type="Pfam" id="PF01638">
    <property type="entry name" value="HxlR"/>
    <property type="match status" value="1"/>
</dbReference>
<proteinExistence type="predicted"/>
<dbReference type="InterPro" id="IPR036388">
    <property type="entry name" value="WH-like_DNA-bd_sf"/>
</dbReference>
<reference evidence="5" key="1">
    <citation type="submission" date="2022-12" db="EMBL/GenBank/DDBJ databases">
        <title>Paraconexibacter alkalitolerans sp. nov. and Baekduia alba sp. nov., isolated from soil and emended description of the genera Paraconexibacter (Chun et al., 2020) and Baekduia (An et al., 2020).</title>
        <authorList>
            <person name="Vieira S."/>
            <person name="Huber K.J."/>
            <person name="Geppert A."/>
            <person name="Wolf J."/>
            <person name="Neumann-Schaal M."/>
            <person name="Muesken M."/>
            <person name="Overmann J."/>
        </authorList>
    </citation>
    <scope>NUCLEOTIDE SEQUENCE</scope>
    <source>
        <strain evidence="5">AEG42_29</strain>
    </source>
</reference>
<dbReference type="PROSITE" id="PS51118">
    <property type="entry name" value="HTH_HXLR"/>
    <property type="match status" value="1"/>
</dbReference>
<dbReference type="InterPro" id="IPR002577">
    <property type="entry name" value="HTH_HxlR"/>
</dbReference>
<organism evidence="5">
    <name type="scientific">Paraconexibacter sp. AEG42_29</name>
    <dbReference type="NCBI Taxonomy" id="2997339"/>
    <lineage>
        <taxon>Bacteria</taxon>
        <taxon>Bacillati</taxon>
        <taxon>Actinomycetota</taxon>
        <taxon>Thermoleophilia</taxon>
        <taxon>Solirubrobacterales</taxon>
        <taxon>Paraconexibacteraceae</taxon>
        <taxon>Paraconexibacter</taxon>
    </lineage>
</organism>
<evidence type="ECO:0000256" key="1">
    <source>
        <dbReference type="ARBA" id="ARBA00023015"/>
    </source>
</evidence>
<keyword evidence="1" id="KW-0805">Transcription regulation</keyword>
<accession>A0AAU7B063</accession>
<keyword evidence="2" id="KW-0238">DNA-binding</keyword>
<dbReference type="InterPro" id="IPR036390">
    <property type="entry name" value="WH_DNA-bd_sf"/>
</dbReference>
<gene>
    <name evidence="5" type="ORF">DSM112329_04180</name>
</gene>
<dbReference type="PANTHER" id="PTHR33204:SF18">
    <property type="entry name" value="TRANSCRIPTIONAL REGULATORY PROTEIN"/>
    <property type="match status" value="1"/>
</dbReference>
<dbReference type="AlphaFoldDB" id="A0AAU7B063"/>
<dbReference type="EMBL" id="CP114014">
    <property type="protein sequence ID" value="XAY07299.1"/>
    <property type="molecule type" value="Genomic_DNA"/>
</dbReference>
<dbReference type="PANTHER" id="PTHR33204">
    <property type="entry name" value="TRANSCRIPTIONAL REGULATOR, MARR FAMILY"/>
    <property type="match status" value="1"/>
</dbReference>
<protein>
    <recommendedName>
        <fullName evidence="4">HTH hxlR-type domain-containing protein</fullName>
    </recommendedName>
</protein>
<dbReference type="RefSeq" id="WP_354698498.1">
    <property type="nucleotide sequence ID" value="NZ_CP114014.1"/>
</dbReference>
<dbReference type="Gene3D" id="1.10.10.10">
    <property type="entry name" value="Winged helix-like DNA-binding domain superfamily/Winged helix DNA-binding domain"/>
    <property type="match status" value="1"/>
</dbReference>